<dbReference type="AlphaFoldDB" id="A0A1I3LRZ9"/>
<evidence type="ECO:0000256" key="1">
    <source>
        <dbReference type="ARBA" id="ARBA00022649"/>
    </source>
</evidence>
<dbReference type="GO" id="GO:0016787">
    <property type="term" value="F:hydrolase activity"/>
    <property type="evidence" value="ECO:0007669"/>
    <property type="project" value="UniProtKB-KW"/>
</dbReference>
<sequence>MIYEVNTDRIDRQLRYLEKCIQVLEQARVEEMNQVVEFAVARAVHLAVECMIDVGSVMIDGFIMRDPGGYLDIVDILEDEQVIDSSLASRIKEKVHFRDKLVRYYDELKKEDLEQYGQDTETYRQFIQSVESYLEKERALGNIE</sequence>
<keyword evidence="1" id="KW-1277">Toxin-antitoxin system</keyword>
<dbReference type="GO" id="GO:0004540">
    <property type="term" value="F:RNA nuclease activity"/>
    <property type="evidence" value="ECO:0007669"/>
    <property type="project" value="InterPro"/>
</dbReference>
<dbReference type="RefSeq" id="WP_175482275.1">
    <property type="nucleotide sequence ID" value="NZ_FORR01000002.1"/>
</dbReference>
<evidence type="ECO:0000313" key="5">
    <source>
        <dbReference type="EMBL" id="SFI87477.1"/>
    </source>
</evidence>
<evidence type="ECO:0000313" key="6">
    <source>
        <dbReference type="Proteomes" id="UP000199545"/>
    </source>
</evidence>
<reference evidence="5 6" key="1">
    <citation type="submission" date="2016-10" db="EMBL/GenBank/DDBJ databases">
        <authorList>
            <person name="de Groot N.N."/>
        </authorList>
    </citation>
    <scope>NUCLEOTIDE SEQUENCE [LARGE SCALE GENOMIC DNA]</scope>
    <source>
        <strain evidence="5 6">DSM 44778</strain>
    </source>
</reference>
<name>A0A1I3LRZ9_9BACL</name>
<dbReference type="PANTHER" id="PTHR33397:SF5">
    <property type="entry name" value="RNASE YUTE-RELATED"/>
    <property type="match status" value="1"/>
</dbReference>
<evidence type="ECO:0000256" key="2">
    <source>
        <dbReference type="ARBA" id="ARBA00022722"/>
    </source>
</evidence>
<dbReference type="Gene3D" id="1.20.120.580">
    <property type="entry name" value="bsu32300-like"/>
    <property type="match status" value="1"/>
</dbReference>
<dbReference type="PANTHER" id="PTHR33397">
    <property type="entry name" value="UPF0331 PROTEIN YUTE"/>
    <property type="match status" value="1"/>
</dbReference>
<protein>
    <submittedName>
        <fullName evidence="5">Uncharacterized conserved protein YutE, UPF0331/DUF86 family</fullName>
    </submittedName>
</protein>
<keyword evidence="2" id="KW-0540">Nuclease</keyword>
<dbReference type="Proteomes" id="UP000199545">
    <property type="component" value="Unassembled WGS sequence"/>
</dbReference>
<keyword evidence="3" id="KW-0378">Hydrolase</keyword>
<proteinExistence type="inferred from homology"/>
<dbReference type="GO" id="GO:0110001">
    <property type="term" value="C:toxin-antitoxin complex"/>
    <property type="evidence" value="ECO:0007669"/>
    <property type="project" value="InterPro"/>
</dbReference>
<accession>A0A1I3LRZ9</accession>
<comment type="similarity">
    <text evidence="4">Belongs to the HepT RNase toxin family.</text>
</comment>
<keyword evidence="6" id="KW-1185">Reference proteome</keyword>
<evidence type="ECO:0000256" key="3">
    <source>
        <dbReference type="ARBA" id="ARBA00022801"/>
    </source>
</evidence>
<organism evidence="5 6">
    <name type="scientific">Thermoflavimicrobium dichotomicum</name>
    <dbReference type="NCBI Taxonomy" id="46223"/>
    <lineage>
        <taxon>Bacteria</taxon>
        <taxon>Bacillati</taxon>
        <taxon>Bacillota</taxon>
        <taxon>Bacilli</taxon>
        <taxon>Bacillales</taxon>
        <taxon>Thermoactinomycetaceae</taxon>
        <taxon>Thermoflavimicrobium</taxon>
    </lineage>
</organism>
<evidence type="ECO:0000256" key="4">
    <source>
        <dbReference type="ARBA" id="ARBA00024207"/>
    </source>
</evidence>
<dbReference type="EMBL" id="FORR01000002">
    <property type="protein sequence ID" value="SFI87477.1"/>
    <property type="molecule type" value="Genomic_DNA"/>
</dbReference>
<gene>
    <name evidence="5" type="ORF">SAMN05421852_102300</name>
</gene>
<dbReference type="InterPro" id="IPR008201">
    <property type="entry name" value="HepT-like"/>
</dbReference>
<dbReference type="Pfam" id="PF01934">
    <property type="entry name" value="HepT-like"/>
    <property type="match status" value="1"/>
</dbReference>
<dbReference type="InterPro" id="IPR052379">
    <property type="entry name" value="Type_VII_TA_RNase"/>
</dbReference>
<dbReference type="InterPro" id="IPR037038">
    <property type="entry name" value="HepT-like_sf"/>
</dbReference>
<dbReference type="STRING" id="46223.SAMN05421852_102300"/>